<proteinExistence type="predicted"/>
<keyword evidence="2" id="KW-1185">Reference proteome</keyword>
<dbReference type="Proteomes" id="UP001430637">
    <property type="component" value="Unassembled WGS sequence"/>
</dbReference>
<dbReference type="InterPro" id="IPR017695">
    <property type="entry name" value="Se-dep_Mo_hydrolase_YqeB"/>
</dbReference>
<dbReference type="EMBL" id="JAJEQL010000015">
    <property type="protein sequence ID" value="MCC2199586.1"/>
    <property type="molecule type" value="Genomic_DNA"/>
</dbReference>
<sequence>MKRDEVILVRGGGDLATGTIHRLWSAGLKVLVLEAEQPAAIRRQVSVSEAVYQGEAVVEGMRATLVQTLDEAVVVWCRGDVPVMVDPKGALIPQVRPAVVVDAILAKKNLGTTRDMAPLTIALGPGFTAGEDVDFVVETKRGHRLGRIIREGIAVPNTGVPGVIGGYSAERVVRAAREGIFHELRAIGDVVESGDVIAEIEAFDGTRTPVTTCIGGILRGLLRDGYPVTMGFKVADVDPRREELENCFLISDKARCIAGSVLELVAEQLWK</sequence>
<protein>
    <submittedName>
        <fullName evidence="1">EF2563 family selenium-dependent molybdenum hydroxylase system protein</fullName>
    </submittedName>
</protein>
<name>A0ABS8FAZ7_9FIRM</name>
<reference evidence="1" key="1">
    <citation type="submission" date="2021-10" db="EMBL/GenBank/DDBJ databases">
        <title>Anaerobic single-cell dispensing facilitates the cultivation of human gut bacteria.</title>
        <authorList>
            <person name="Afrizal A."/>
        </authorList>
    </citation>
    <scope>NUCLEOTIDE SEQUENCE</scope>
    <source>
        <strain evidence="1">CLA-AA-H233</strain>
    </source>
</reference>
<evidence type="ECO:0000313" key="1">
    <source>
        <dbReference type="EMBL" id="MCC2199586.1"/>
    </source>
</evidence>
<evidence type="ECO:0000313" key="2">
    <source>
        <dbReference type="Proteomes" id="UP001430637"/>
    </source>
</evidence>
<dbReference type="RefSeq" id="WP_227621098.1">
    <property type="nucleotide sequence ID" value="NZ_JAJEQL010000015.1"/>
</dbReference>
<gene>
    <name evidence="1" type="ORF">LKD23_07460</name>
</gene>
<dbReference type="NCBIfam" id="TIGR03309">
    <property type="entry name" value="matur_yqeB"/>
    <property type="match status" value="1"/>
</dbReference>
<accession>A0ABS8FAZ7</accession>
<comment type="caution">
    <text evidence="1">The sequence shown here is derived from an EMBL/GenBank/DDBJ whole genome shotgun (WGS) entry which is preliminary data.</text>
</comment>
<organism evidence="1 2">
    <name type="scientific">Faecalibacterium butyricigenerans</name>
    <dbReference type="NCBI Taxonomy" id="1851427"/>
    <lineage>
        <taxon>Bacteria</taxon>
        <taxon>Bacillati</taxon>
        <taxon>Bacillota</taxon>
        <taxon>Clostridia</taxon>
        <taxon>Eubacteriales</taxon>
        <taxon>Oscillospiraceae</taxon>
        <taxon>Faecalibacterium</taxon>
    </lineage>
</organism>